<evidence type="ECO:0000313" key="3">
    <source>
        <dbReference type="EMBL" id="PIS06967.1"/>
    </source>
</evidence>
<reference evidence="4" key="1">
    <citation type="submission" date="2017-09" db="EMBL/GenBank/DDBJ databases">
        <title>Depth-based differentiation of microbial function through sediment-hosted aquifers and enrichment of novel symbionts in the deep terrestrial subsurface.</title>
        <authorList>
            <person name="Probst A.J."/>
            <person name="Ladd B."/>
            <person name="Jarett J.K."/>
            <person name="Geller-Mcgrath D.E."/>
            <person name="Sieber C.M.K."/>
            <person name="Emerson J.B."/>
            <person name="Anantharaman K."/>
            <person name="Thomas B.C."/>
            <person name="Malmstrom R."/>
            <person name="Stieglmeier M."/>
            <person name="Klingl A."/>
            <person name="Woyke T."/>
            <person name="Ryan C.M."/>
            <person name="Banfield J.F."/>
        </authorList>
    </citation>
    <scope>NUCLEOTIDE SEQUENCE [LARGE SCALE GENOMIC DNA]</scope>
</reference>
<evidence type="ECO:0000313" key="4">
    <source>
        <dbReference type="Proteomes" id="UP000231162"/>
    </source>
</evidence>
<dbReference type="SUPFAM" id="SSF49265">
    <property type="entry name" value="Fibronectin type III"/>
    <property type="match status" value="1"/>
</dbReference>
<dbReference type="InterPro" id="IPR013783">
    <property type="entry name" value="Ig-like_fold"/>
</dbReference>
<proteinExistence type="predicted"/>
<name>A0A2M6R8Z8_9BACT</name>
<dbReference type="Proteomes" id="UP000231162">
    <property type="component" value="Unassembled WGS sequence"/>
</dbReference>
<gene>
    <name evidence="3" type="ORF">COT79_01830</name>
</gene>
<dbReference type="EMBL" id="PEZX01000026">
    <property type="protein sequence ID" value="PIS06967.1"/>
    <property type="molecule type" value="Genomic_DNA"/>
</dbReference>
<feature type="domain" description="Fibronectin type-III" evidence="2">
    <location>
        <begin position="635"/>
        <end position="735"/>
    </location>
</feature>
<sequence>MGRTGADGVATVMVKAGEWGCMAMSGFGGKGGSKGDGEGPTAMLQKYLGVVKAFAQEEQQDEGSQSKYVVMGGPKFVKVDTTASVEFTALEADRTINVVITDVNGTPLQEHGFIEAELISSGLGSGFDSGGLGQPIDPNMPGMASIQVPAGKYNLRMMTPPGSDYSSGDATEVDVTNGDANATITLLQNDSTVSGTLKDEDGNTVTGIMAFVTATNKKGAFIPGDVNSSNGTFSMRVPSAGGELALGYFVDPSSGYFEQPVTDNTFTPVAGGTATRDIVMKRATTTVNFTVKDPDGNAVANAFVEADNRKSDRDSKIDTFFNHGEQTGADGTVTLRLPAGDYSFEAFLPPETLRSNKWLQPRSEKIALAKDDTKNVTLQFQKADVVLSGRVTKDGAGVEGAYVNAYSKNGEAIEISTDANGDYSVNIIGGEWHVGSRNDDGADAYVSTESVFDAGTDKTVTKDIVLTKDTDGLSSMVTSSFDTDNAKQVTVDGGALDGAKVSIPQDALDMDGQGDNVTLTIGTTVEVPSQLLDKPIGGVALDITAQDSSGQSLTSTNSSVAITIPVKETDLEAVGLTLADIGKKAVMSYYDEENGKWTPLEGSVTAVESGDTILVTGQSSHFTSFAVTAATDTTPPTTPTSQSATDVKTGGKVTVAWTNPTDSDFSKIRIYRSTTEGSVGDALTTISSTTTTSYDDTSLTNGTKYYYVVRALDTSGNESTNTTQVRRSMVHVLAPIQTPSLP</sequence>
<protein>
    <recommendedName>
        <fullName evidence="2">Fibronectin type-III domain-containing protein</fullName>
    </recommendedName>
</protein>
<dbReference type="Pfam" id="PF07210">
    <property type="entry name" value="DUF1416"/>
    <property type="match status" value="1"/>
</dbReference>
<dbReference type="InterPro" id="IPR010814">
    <property type="entry name" value="DUF1416"/>
</dbReference>
<dbReference type="PROSITE" id="PS50853">
    <property type="entry name" value="FN3"/>
    <property type="match status" value="1"/>
</dbReference>
<dbReference type="InterPro" id="IPR036116">
    <property type="entry name" value="FN3_sf"/>
</dbReference>
<dbReference type="InterPro" id="IPR003961">
    <property type="entry name" value="FN3_dom"/>
</dbReference>
<organism evidence="3 4">
    <name type="scientific">Candidatus Berkelbacteria bacterium CG10_big_fil_rev_8_21_14_0_10_43_14</name>
    <dbReference type="NCBI Taxonomy" id="1974515"/>
    <lineage>
        <taxon>Bacteria</taxon>
        <taxon>Candidatus Berkelbacteria</taxon>
    </lineage>
</organism>
<evidence type="ECO:0000259" key="2">
    <source>
        <dbReference type="PROSITE" id="PS50853"/>
    </source>
</evidence>
<accession>A0A2M6R8Z8</accession>
<evidence type="ECO:0000256" key="1">
    <source>
        <dbReference type="ARBA" id="ARBA00022843"/>
    </source>
</evidence>
<comment type="caution">
    <text evidence="3">The sequence shown here is derived from an EMBL/GenBank/DDBJ whole genome shotgun (WGS) entry which is preliminary data.</text>
</comment>
<dbReference type="SUPFAM" id="SSF49464">
    <property type="entry name" value="Carboxypeptidase regulatory domain-like"/>
    <property type="match status" value="2"/>
</dbReference>
<dbReference type="AlphaFoldDB" id="A0A2M6R8Z8"/>
<dbReference type="Gene3D" id="2.60.40.10">
    <property type="entry name" value="Immunoglobulins"/>
    <property type="match status" value="1"/>
</dbReference>
<dbReference type="InterPro" id="IPR008969">
    <property type="entry name" value="CarboxyPept-like_regulatory"/>
</dbReference>
<dbReference type="SMART" id="SM00060">
    <property type="entry name" value="FN3"/>
    <property type="match status" value="1"/>
</dbReference>
<keyword evidence="1" id="KW-0832">Ubl conjugation</keyword>